<dbReference type="SFLD" id="SFLDG01114">
    <property type="entry name" value="phosphomethylpyrimidine_syntha"/>
    <property type="match status" value="1"/>
</dbReference>
<dbReference type="Gene3D" id="3.20.20.540">
    <property type="entry name" value="Radical SAM ThiC family, central domain"/>
    <property type="match status" value="1"/>
</dbReference>
<dbReference type="NCBIfam" id="TIGR00190">
    <property type="entry name" value="thiC"/>
    <property type="match status" value="1"/>
</dbReference>
<protein>
    <recommendedName>
        <fullName evidence="9">Phosphomethylpyrimidine synthase</fullName>
        <ecNumber evidence="9">4.1.99.17</ecNumber>
    </recommendedName>
</protein>
<evidence type="ECO:0000256" key="5">
    <source>
        <dbReference type="ARBA" id="ARBA00022833"/>
    </source>
</evidence>
<name>A0AAU9ENF2_9BACT</name>
<dbReference type="NCBIfam" id="NF009895">
    <property type="entry name" value="PRK13352.1"/>
    <property type="match status" value="1"/>
</dbReference>
<keyword evidence="3" id="KW-0949">S-adenosyl-L-methionine</keyword>
<dbReference type="SFLD" id="SFLDF00407">
    <property type="entry name" value="phosphomethylpyrimidine_syntha"/>
    <property type="match status" value="1"/>
</dbReference>
<evidence type="ECO:0000256" key="4">
    <source>
        <dbReference type="ARBA" id="ARBA00022723"/>
    </source>
</evidence>
<comment type="cofactor">
    <cofactor evidence="1">
        <name>[4Fe-4S] cluster</name>
        <dbReference type="ChEBI" id="CHEBI:49883"/>
    </cofactor>
</comment>
<keyword evidence="5" id="KW-0862">Zinc</keyword>
<dbReference type="GO" id="GO:0009228">
    <property type="term" value="P:thiamine biosynthetic process"/>
    <property type="evidence" value="ECO:0007669"/>
    <property type="project" value="UniProtKB-UniRule"/>
</dbReference>
<dbReference type="InterPro" id="IPR002817">
    <property type="entry name" value="ThiC/BzaA/B"/>
</dbReference>
<dbReference type="SFLD" id="SFLDS00113">
    <property type="entry name" value="Radical_SAM_Phosphomethylpyrim"/>
    <property type="match status" value="1"/>
</dbReference>
<organism evidence="10 11">
    <name type="scientific">Desulfoferula mesophila</name>
    <dbReference type="NCBI Taxonomy" id="3058419"/>
    <lineage>
        <taxon>Bacteria</taxon>
        <taxon>Pseudomonadati</taxon>
        <taxon>Thermodesulfobacteriota</taxon>
        <taxon>Desulfarculia</taxon>
        <taxon>Desulfarculales</taxon>
        <taxon>Desulfarculaceae</taxon>
        <taxon>Desulfoferula</taxon>
    </lineage>
</organism>
<keyword evidence="11" id="KW-1185">Reference proteome</keyword>
<evidence type="ECO:0000256" key="8">
    <source>
        <dbReference type="ARBA" id="ARBA00023239"/>
    </source>
</evidence>
<evidence type="ECO:0000256" key="7">
    <source>
        <dbReference type="ARBA" id="ARBA00023014"/>
    </source>
</evidence>
<evidence type="ECO:0000256" key="9">
    <source>
        <dbReference type="NCBIfam" id="TIGR00190"/>
    </source>
</evidence>
<sequence length="435" mass="46951">MENTLQAAQAGRVTPVMQTIAQGEGLSPEALREQIALGRVVVPQNPHHQCRAVGIGRGLRTKINASIGTSTDLADVGQEVAKALAAQEAGADTLMELSVGGDLDLVRREVLAAVELPVGNVPLYQAFSEAARRHGDPNKLDPEELFELIERQCADGISFMAIHCGINLFTLERLERQGYRYGGLVSKGGASMVAWMQANRRENPLYEQFDRVAGILKKYDAVLSLGNGFRAGAIADSSDRVMVQELIINCELAEVGRSLGCQMMVEGPGHVPLDEVEANIILEKRMSGGAPYYMLGPLPTDLGAGYDHVVAAIGAAQSARYGADLICYITPAEHLALPNLADVVEGVKVARLAAHIGDLAKYPERRGRDTAMSKARRDLDWEAQFELALFPEDARRIRGERSPSDTHVCTMCGEFCANRGANQALGHMLAASPKR</sequence>
<gene>
    <name evidence="10" type="primary">thiC</name>
    <name evidence="10" type="ORF">FAK_24670</name>
</gene>
<dbReference type="RefSeq" id="WP_338599750.1">
    <property type="nucleotide sequence ID" value="NZ_AP028679.1"/>
</dbReference>
<dbReference type="Pfam" id="PF01964">
    <property type="entry name" value="ThiC_Rad_SAM"/>
    <property type="match status" value="1"/>
</dbReference>
<dbReference type="Proteomes" id="UP001366166">
    <property type="component" value="Chromosome"/>
</dbReference>
<dbReference type="GO" id="GO:0070284">
    <property type="term" value="F:phosphomethylpyrimidine synthase activity"/>
    <property type="evidence" value="ECO:0007669"/>
    <property type="project" value="UniProtKB-EC"/>
</dbReference>
<proteinExistence type="predicted"/>
<keyword evidence="4" id="KW-0479">Metal-binding</keyword>
<accession>A0AAU9ENF2</accession>
<keyword evidence="2" id="KW-0004">4Fe-4S</keyword>
<dbReference type="EC" id="4.1.99.17" evidence="9"/>
<dbReference type="InterPro" id="IPR038521">
    <property type="entry name" value="ThiC/Bza_core_dom"/>
</dbReference>
<keyword evidence="6" id="KW-0408">Iron</keyword>
<evidence type="ECO:0000256" key="6">
    <source>
        <dbReference type="ARBA" id="ARBA00023004"/>
    </source>
</evidence>
<evidence type="ECO:0000313" key="10">
    <source>
        <dbReference type="EMBL" id="BEQ15401.1"/>
    </source>
</evidence>
<reference evidence="11" key="1">
    <citation type="journal article" date="2023" name="Arch. Microbiol.">
        <title>Desulfoferula mesophilus gen. nov. sp. nov., a mesophilic sulfate-reducing bacterium isolated from a brackish lake sediment.</title>
        <authorList>
            <person name="Watanabe T."/>
            <person name="Yabe T."/>
            <person name="Tsuji J.M."/>
            <person name="Fukui M."/>
        </authorList>
    </citation>
    <scope>NUCLEOTIDE SEQUENCE [LARGE SCALE GENOMIC DNA]</scope>
    <source>
        <strain evidence="11">12FAK</strain>
    </source>
</reference>
<dbReference type="PANTHER" id="PTHR30557">
    <property type="entry name" value="THIAMINE BIOSYNTHESIS PROTEIN THIC"/>
    <property type="match status" value="1"/>
</dbReference>
<dbReference type="EMBL" id="AP028679">
    <property type="protein sequence ID" value="BEQ15401.1"/>
    <property type="molecule type" value="Genomic_DNA"/>
</dbReference>
<dbReference type="AlphaFoldDB" id="A0AAU9ENF2"/>
<dbReference type="GO" id="GO:0046872">
    <property type="term" value="F:metal ion binding"/>
    <property type="evidence" value="ECO:0007669"/>
    <property type="project" value="UniProtKB-KW"/>
</dbReference>
<dbReference type="Gene3D" id="6.10.250.620">
    <property type="match status" value="1"/>
</dbReference>
<keyword evidence="8" id="KW-0456">Lyase</keyword>
<evidence type="ECO:0000256" key="1">
    <source>
        <dbReference type="ARBA" id="ARBA00001966"/>
    </source>
</evidence>
<dbReference type="PANTHER" id="PTHR30557:SF1">
    <property type="entry name" value="PHOSPHOMETHYLPYRIMIDINE SYNTHASE, CHLOROPLASTIC"/>
    <property type="match status" value="1"/>
</dbReference>
<dbReference type="GO" id="GO:0051539">
    <property type="term" value="F:4 iron, 4 sulfur cluster binding"/>
    <property type="evidence" value="ECO:0007669"/>
    <property type="project" value="UniProtKB-KW"/>
</dbReference>
<evidence type="ECO:0000256" key="3">
    <source>
        <dbReference type="ARBA" id="ARBA00022691"/>
    </source>
</evidence>
<dbReference type="KEGG" id="dmp:FAK_24670"/>
<keyword evidence="7" id="KW-0411">Iron-sulfur</keyword>
<evidence type="ECO:0000313" key="11">
    <source>
        <dbReference type="Proteomes" id="UP001366166"/>
    </source>
</evidence>
<evidence type="ECO:0000256" key="2">
    <source>
        <dbReference type="ARBA" id="ARBA00022485"/>
    </source>
</evidence>
<dbReference type="GO" id="GO:0005829">
    <property type="term" value="C:cytosol"/>
    <property type="evidence" value="ECO:0007669"/>
    <property type="project" value="TreeGrafter"/>
</dbReference>